<proteinExistence type="predicted"/>
<dbReference type="EnsemblProtists" id="EOD06781">
    <property type="protein sequence ID" value="EOD06781"/>
    <property type="gene ID" value="EMIHUDRAFT_359412"/>
</dbReference>
<reference evidence="3" key="1">
    <citation type="journal article" date="2013" name="Nature">
        <title>Pan genome of the phytoplankton Emiliania underpins its global distribution.</title>
        <authorList>
            <person name="Read B.A."/>
            <person name="Kegel J."/>
            <person name="Klute M.J."/>
            <person name="Kuo A."/>
            <person name="Lefebvre S.C."/>
            <person name="Maumus F."/>
            <person name="Mayer C."/>
            <person name="Miller J."/>
            <person name="Monier A."/>
            <person name="Salamov A."/>
            <person name="Young J."/>
            <person name="Aguilar M."/>
            <person name="Claverie J.M."/>
            <person name="Frickenhaus S."/>
            <person name="Gonzalez K."/>
            <person name="Herman E.K."/>
            <person name="Lin Y.C."/>
            <person name="Napier J."/>
            <person name="Ogata H."/>
            <person name="Sarno A.F."/>
            <person name="Shmutz J."/>
            <person name="Schroeder D."/>
            <person name="de Vargas C."/>
            <person name="Verret F."/>
            <person name="von Dassow P."/>
            <person name="Valentin K."/>
            <person name="Van de Peer Y."/>
            <person name="Wheeler G."/>
            <person name="Dacks J.B."/>
            <person name="Delwiche C.F."/>
            <person name="Dyhrman S.T."/>
            <person name="Glockner G."/>
            <person name="John U."/>
            <person name="Richards T."/>
            <person name="Worden A.Z."/>
            <person name="Zhang X."/>
            <person name="Grigoriev I.V."/>
            <person name="Allen A.E."/>
            <person name="Bidle K."/>
            <person name="Borodovsky M."/>
            <person name="Bowler C."/>
            <person name="Brownlee C."/>
            <person name="Cock J.M."/>
            <person name="Elias M."/>
            <person name="Gladyshev V.N."/>
            <person name="Groth M."/>
            <person name="Guda C."/>
            <person name="Hadaegh A."/>
            <person name="Iglesias-Rodriguez M.D."/>
            <person name="Jenkins J."/>
            <person name="Jones B.M."/>
            <person name="Lawson T."/>
            <person name="Leese F."/>
            <person name="Lindquist E."/>
            <person name="Lobanov A."/>
            <person name="Lomsadze A."/>
            <person name="Malik S.B."/>
            <person name="Marsh M.E."/>
            <person name="Mackinder L."/>
            <person name="Mock T."/>
            <person name="Mueller-Roeber B."/>
            <person name="Pagarete A."/>
            <person name="Parker M."/>
            <person name="Probert I."/>
            <person name="Quesneville H."/>
            <person name="Raines C."/>
            <person name="Rensing S.A."/>
            <person name="Riano-Pachon D.M."/>
            <person name="Richier S."/>
            <person name="Rokitta S."/>
            <person name="Shiraiwa Y."/>
            <person name="Soanes D.M."/>
            <person name="van der Giezen M."/>
            <person name="Wahlund T.M."/>
            <person name="Williams B."/>
            <person name="Wilson W."/>
            <person name="Wolfe G."/>
            <person name="Wurch L.L."/>
        </authorList>
    </citation>
    <scope>NUCLEOTIDE SEQUENCE</scope>
</reference>
<dbReference type="PaxDb" id="2903-EOD06781"/>
<dbReference type="RefSeq" id="XP_005759210.1">
    <property type="nucleotide sequence ID" value="XM_005759153.1"/>
</dbReference>
<dbReference type="GeneID" id="17252946"/>
<evidence type="ECO:0000313" key="3">
    <source>
        <dbReference type="Proteomes" id="UP000013827"/>
    </source>
</evidence>
<keyword evidence="3" id="KW-1185">Reference proteome</keyword>
<evidence type="ECO:0000313" key="2">
    <source>
        <dbReference type="EnsemblProtists" id="EOD06781"/>
    </source>
</evidence>
<sequence length="159" mass="16455">MSENKTEVKARIMPAEDGSIKVVFFSAPASPPLLGAKAASCAKNAPVEDVTVAESGAEEAPLDESILKQDLAAEEAETVDSDRAKAMFAAHKPSADAVFWSKFERPTDPPPARTGVTKNGPALEPVTEDSPALEVTAGGAPLPSIKEFPEEEPAAAASA</sequence>
<organism evidence="2 3">
    <name type="scientific">Emiliania huxleyi (strain CCMP1516)</name>
    <dbReference type="NCBI Taxonomy" id="280463"/>
    <lineage>
        <taxon>Eukaryota</taxon>
        <taxon>Haptista</taxon>
        <taxon>Haptophyta</taxon>
        <taxon>Prymnesiophyceae</taxon>
        <taxon>Isochrysidales</taxon>
        <taxon>Noelaerhabdaceae</taxon>
        <taxon>Emiliania</taxon>
    </lineage>
</organism>
<dbReference type="HOGENOM" id="CLU_103556_0_0_1"/>
<feature type="region of interest" description="Disordered" evidence="1">
    <location>
        <begin position="102"/>
        <end position="159"/>
    </location>
</feature>
<dbReference type="KEGG" id="ehx:EMIHUDRAFT_359412"/>
<protein>
    <recommendedName>
        <fullName evidence="4">RanBD1 domain-containing protein</fullName>
    </recommendedName>
</protein>
<evidence type="ECO:0000256" key="1">
    <source>
        <dbReference type="SAM" id="MobiDB-lite"/>
    </source>
</evidence>
<evidence type="ECO:0008006" key="4">
    <source>
        <dbReference type="Google" id="ProtNLM"/>
    </source>
</evidence>
<accession>A0A0D3I696</accession>
<dbReference type="AlphaFoldDB" id="A0A0D3I696"/>
<reference evidence="2" key="2">
    <citation type="submission" date="2024-10" db="UniProtKB">
        <authorList>
            <consortium name="EnsemblProtists"/>
        </authorList>
    </citation>
    <scope>IDENTIFICATION</scope>
</reference>
<dbReference type="Proteomes" id="UP000013827">
    <property type="component" value="Unassembled WGS sequence"/>
</dbReference>
<name>A0A0D3I696_EMIH1</name>